<dbReference type="EMBL" id="HBER01006063">
    <property type="protein sequence ID" value="CAD8527807.1"/>
    <property type="molecule type" value="Transcribed_RNA"/>
</dbReference>
<organism evidence="1">
    <name type="scientific">Calcidiscus leptoporus</name>
    <dbReference type="NCBI Taxonomy" id="127549"/>
    <lineage>
        <taxon>Eukaryota</taxon>
        <taxon>Haptista</taxon>
        <taxon>Haptophyta</taxon>
        <taxon>Prymnesiophyceae</taxon>
        <taxon>Coccolithales</taxon>
        <taxon>Calcidiscaceae</taxon>
        <taxon>Calcidiscus</taxon>
    </lineage>
</organism>
<evidence type="ECO:0000313" key="1">
    <source>
        <dbReference type="EMBL" id="CAD8527807.1"/>
    </source>
</evidence>
<reference evidence="1" key="1">
    <citation type="submission" date="2021-01" db="EMBL/GenBank/DDBJ databases">
        <authorList>
            <person name="Corre E."/>
            <person name="Pelletier E."/>
            <person name="Niang G."/>
            <person name="Scheremetjew M."/>
            <person name="Finn R."/>
            <person name="Kale V."/>
            <person name="Holt S."/>
            <person name="Cochrane G."/>
            <person name="Meng A."/>
            <person name="Brown T."/>
            <person name="Cohen L."/>
        </authorList>
    </citation>
    <scope>NUCLEOTIDE SEQUENCE</scope>
    <source>
        <strain evidence="1">RCC1130</strain>
    </source>
</reference>
<name>A0A7S0IP84_9EUKA</name>
<accession>A0A7S0IP84</accession>
<protein>
    <submittedName>
        <fullName evidence="1">Uncharacterized protein</fullName>
    </submittedName>
</protein>
<sequence>MQPCGQPRGVGSVLNSACGQPRGQAVYTSAKVPSSSLESHGRYTRAFPTAFFNQGRNFASAASKMYLDSATNARLLDGVFALVDRLLLQPIAAIAPPAQAAAGRLLLVIHGMPWITLALGEL</sequence>
<proteinExistence type="predicted"/>
<gene>
    <name evidence="1" type="ORF">CLEP1334_LOCUS3028</name>
</gene>
<dbReference type="AlphaFoldDB" id="A0A7S0IP84"/>